<dbReference type="EMBL" id="FNQK01000008">
    <property type="protein sequence ID" value="SEA19359.1"/>
    <property type="molecule type" value="Genomic_DNA"/>
</dbReference>
<evidence type="ECO:0000313" key="2">
    <source>
        <dbReference type="Proteomes" id="UP000198846"/>
    </source>
</evidence>
<evidence type="ECO:0008006" key="3">
    <source>
        <dbReference type="Google" id="ProtNLM"/>
    </source>
</evidence>
<organism evidence="1 2">
    <name type="scientific">Bizionia paragorgiae</name>
    <dbReference type="NCBI Taxonomy" id="283786"/>
    <lineage>
        <taxon>Bacteria</taxon>
        <taxon>Pseudomonadati</taxon>
        <taxon>Bacteroidota</taxon>
        <taxon>Flavobacteriia</taxon>
        <taxon>Flavobacteriales</taxon>
        <taxon>Flavobacteriaceae</taxon>
        <taxon>Bizionia</taxon>
    </lineage>
</organism>
<protein>
    <recommendedName>
        <fullName evidence="3">Heavy-metal-associated domain-containing protein</fullName>
    </recommendedName>
</protein>
<dbReference type="OrthoDB" id="982897at2"/>
<dbReference type="Proteomes" id="UP000198846">
    <property type="component" value="Unassembled WGS sequence"/>
</dbReference>
<name>A0A1H3Z6G0_BIZPA</name>
<sequence length="89" mass="9745">MTVITENVIPGNHGRIFTTNVNEDAQMEAVKSVVEKIVGVKDVVLINEVFPKEFIVHTVKLVNNDTIEKAVSSLGVKAIPKGIFPLFTL</sequence>
<reference evidence="2" key="1">
    <citation type="submission" date="2016-10" db="EMBL/GenBank/DDBJ databases">
        <authorList>
            <person name="Varghese N."/>
            <person name="Submissions S."/>
        </authorList>
    </citation>
    <scope>NUCLEOTIDE SEQUENCE [LARGE SCALE GENOMIC DNA]</scope>
    <source>
        <strain evidence="2">DSM 23842</strain>
    </source>
</reference>
<keyword evidence="2" id="KW-1185">Reference proteome</keyword>
<evidence type="ECO:0000313" key="1">
    <source>
        <dbReference type="EMBL" id="SEA19359.1"/>
    </source>
</evidence>
<dbReference type="RefSeq" id="WP_092133490.1">
    <property type="nucleotide sequence ID" value="NZ_FNQK01000008.1"/>
</dbReference>
<accession>A0A1H3Z6G0</accession>
<gene>
    <name evidence="1" type="ORF">SAMN04487990_10813</name>
</gene>
<proteinExistence type="predicted"/>
<dbReference type="AlphaFoldDB" id="A0A1H3Z6G0"/>